<proteinExistence type="predicted"/>
<dbReference type="InterPro" id="IPR004453">
    <property type="entry name" value="QueG"/>
</dbReference>
<keyword evidence="3" id="KW-0819">tRNA processing</keyword>
<keyword evidence="5" id="KW-0671">Queuosine biosynthesis</keyword>
<dbReference type="Gene3D" id="3.30.70.20">
    <property type="match status" value="1"/>
</dbReference>
<reference evidence="11" key="2">
    <citation type="journal article" date="2019" name="MicrobiologyOpen">
        <title>High-quality draft genome sequence of Gaiella occulta isolated from a 150 meter deep mineral water borehole and comparison with the genome sequences of other deep-branching lineages of the phylum Actinobacteria.</title>
        <authorList>
            <person name="Severino R."/>
            <person name="Froufe H.J.C."/>
            <person name="Barroso C."/>
            <person name="Albuquerque L."/>
            <person name="Lobo-da-Cunha A."/>
            <person name="da Costa M.S."/>
            <person name="Egas C."/>
        </authorList>
    </citation>
    <scope>NUCLEOTIDE SEQUENCE [LARGE SCALE GENOMIC DNA]</scope>
    <source>
        <strain evidence="11">F2-233</strain>
    </source>
</reference>
<dbReference type="GO" id="GO:0052693">
    <property type="term" value="F:epoxyqueuosine reductase activity"/>
    <property type="evidence" value="ECO:0007669"/>
    <property type="project" value="TreeGrafter"/>
</dbReference>
<evidence type="ECO:0000256" key="4">
    <source>
        <dbReference type="ARBA" id="ARBA00022723"/>
    </source>
</evidence>
<evidence type="ECO:0000256" key="3">
    <source>
        <dbReference type="ARBA" id="ARBA00022694"/>
    </source>
</evidence>
<evidence type="ECO:0000259" key="9">
    <source>
        <dbReference type="PROSITE" id="PS51379"/>
    </source>
</evidence>
<evidence type="ECO:0000256" key="1">
    <source>
        <dbReference type="ARBA" id="ARBA00022485"/>
    </source>
</evidence>
<dbReference type="GO" id="GO:0051539">
    <property type="term" value="F:4 iron, 4 sulfur cluster binding"/>
    <property type="evidence" value="ECO:0007669"/>
    <property type="project" value="UniProtKB-KW"/>
</dbReference>
<evidence type="ECO:0000256" key="8">
    <source>
        <dbReference type="ARBA" id="ARBA00023014"/>
    </source>
</evidence>
<evidence type="ECO:0000313" key="10">
    <source>
        <dbReference type="EMBL" id="RDI74955.1"/>
    </source>
</evidence>
<dbReference type="InterPro" id="IPR017900">
    <property type="entry name" value="4Fe4S_Fe_S_CS"/>
</dbReference>
<evidence type="ECO:0000256" key="7">
    <source>
        <dbReference type="ARBA" id="ARBA00023004"/>
    </source>
</evidence>
<dbReference type="Pfam" id="PF08331">
    <property type="entry name" value="QueG_DUF1730"/>
    <property type="match status" value="1"/>
</dbReference>
<comment type="caution">
    <text evidence="10">The sequence shown here is derived from an EMBL/GenBank/DDBJ whole genome shotgun (WGS) entry which is preliminary data.</text>
</comment>
<gene>
    <name evidence="10" type="ORF">Gocc_0753</name>
</gene>
<organism evidence="10 11">
    <name type="scientific">Gaiella occulta</name>
    <dbReference type="NCBI Taxonomy" id="1002870"/>
    <lineage>
        <taxon>Bacteria</taxon>
        <taxon>Bacillati</taxon>
        <taxon>Actinomycetota</taxon>
        <taxon>Thermoleophilia</taxon>
        <taxon>Gaiellales</taxon>
        <taxon>Gaiellaceae</taxon>
        <taxon>Gaiella</taxon>
    </lineage>
</organism>
<evidence type="ECO:0000256" key="5">
    <source>
        <dbReference type="ARBA" id="ARBA00022785"/>
    </source>
</evidence>
<keyword evidence="7" id="KW-0408">Iron</keyword>
<keyword evidence="1" id="KW-0004">4Fe-4S</keyword>
<dbReference type="PROSITE" id="PS51379">
    <property type="entry name" value="4FE4S_FER_2"/>
    <property type="match status" value="1"/>
</dbReference>
<reference evidence="10 11" key="1">
    <citation type="submission" date="2018-07" db="EMBL/GenBank/DDBJ databases">
        <title>High-quality-draft genome sequence of Gaiella occulta.</title>
        <authorList>
            <person name="Severino R."/>
            <person name="Froufe H.J.C."/>
            <person name="Rainey F.A."/>
            <person name="Barroso C."/>
            <person name="Albuquerque L."/>
            <person name="Lobo-Da-Cunha A."/>
            <person name="Da Costa M.S."/>
            <person name="Egas C."/>
        </authorList>
    </citation>
    <scope>NUCLEOTIDE SEQUENCE [LARGE SCALE GENOMIC DNA]</scope>
    <source>
        <strain evidence="10 11">F2-233</strain>
    </source>
</reference>
<dbReference type="EMBL" id="QQZY01000002">
    <property type="protein sequence ID" value="RDI74955.1"/>
    <property type="molecule type" value="Genomic_DNA"/>
</dbReference>
<dbReference type="Proteomes" id="UP000254134">
    <property type="component" value="Unassembled WGS sequence"/>
</dbReference>
<dbReference type="SUPFAM" id="SSF54862">
    <property type="entry name" value="4Fe-4S ferredoxins"/>
    <property type="match status" value="1"/>
</dbReference>
<sequence length="334" mass="37090">MTAEELARLGEEVGLDVVAAAPAEPYLETERHIRERRARGLFADMKFTMARPEVSCHPELLLDGARSIVSAALCYWVDGAEPVPGEGRLPRYAWRDHYALLRERLDELGRRLGGSHRVLVDANEHVDREGAVRAGVGFYGKNTMLITRAYGSWVVLGTLVTDVEIEATAPLRLDCGRCTLCIDACPTGALDEPGVLDATKCLSYWTQAPAPIPEHLRAEMGAAVYGCDICQDVCPWNRGVERRRRDEPLPAGSTPTVSLLEWLTRDGDELVSELDRLYVPRNDPRWLQRNALVALGNAGEEEHRAPVARLAESEDDMLAETARWALRRIAERSA</sequence>
<dbReference type="Gene3D" id="1.25.10.10">
    <property type="entry name" value="Leucine-rich Repeat Variant"/>
    <property type="match status" value="1"/>
</dbReference>
<dbReference type="PANTHER" id="PTHR30002">
    <property type="entry name" value="EPOXYQUEUOSINE REDUCTASE"/>
    <property type="match status" value="1"/>
</dbReference>
<evidence type="ECO:0000256" key="6">
    <source>
        <dbReference type="ARBA" id="ARBA00023002"/>
    </source>
</evidence>
<dbReference type="Pfam" id="PF13484">
    <property type="entry name" value="Fer4_16"/>
    <property type="match status" value="1"/>
</dbReference>
<dbReference type="RefSeq" id="WP_181813343.1">
    <property type="nucleotide sequence ID" value="NZ_QQZY01000002.1"/>
</dbReference>
<evidence type="ECO:0000256" key="2">
    <source>
        <dbReference type="ARBA" id="ARBA00022490"/>
    </source>
</evidence>
<keyword evidence="4" id="KW-0479">Metal-binding</keyword>
<keyword evidence="6" id="KW-0560">Oxidoreductase</keyword>
<keyword evidence="11" id="KW-1185">Reference proteome</keyword>
<dbReference type="InterPro" id="IPR011989">
    <property type="entry name" value="ARM-like"/>
</dbReference>
<dbReference type="PROSITE" id="PS00198">
    <property type="entry name" value="4FE4S_FER_1"/>
    <property type="match status" value="1"/>
</dbReference>
<name>A0A7M2YXS9_9ACTN</name>
<protein>
    <submittedName>
        <fullName evidence="10">Epoxyqueuosine reductase</fullName>
    </submittedName>
</protein>
<dbReference type="AlphaFoldDB" id="A0A7M2YXS9"/>
<accession>A0A7M2YXS9</accession>
<dbReference type="NCBIfam" id="TIGR00276">
    <property type="entry name" value="tRNA epoxyqueuosine(34) reductase QueG"/>
    <property type="match status" value="1"/>
</dbReference>
<dbReference type="InterPro" id="IPR017896">
    <property type="entry name" value="4Fe4S_Fe-S-bd"/>
</dbReference>
<dbReference type="PANTHER" id="PTHR30002:SF4">
    <property type="entry name" value="EPOXYQUEUOSINE REDUCTASE"/>
    <property type="match status" value="1"/>
</dbReference>
<dbReference type="GO" id="GO:0008616">
    <property type="term" value="P:tRNA queuosine(34) biosynthetic process"/>
    <property type="evidence" value="ECO:0007669"/>
    <property type="project" value="UniProtKB-KW"/>
</dbReference>
<dbReference type="InterPro" id="IPR013542">
    <property type="entry name" value="QueG_DUF1730"/>
</dbReference>
<evidence type="ECO:0000313" key="11">
    <source>
        <dbReference type="Proteomes" id="UP000254134"/>
    </source>
</evidence>
<dbReference type="GO" id="GO:0046872">
    <property type="term" value="F:metal ion binding"/>
    <property type="evidence" value="ECO:0007669"/>
    <property type="project" value="UniProtKB-KW"/>
</dbReference>
<keyword evidence="2" id="KW-0963">Cytoplasm</keyword>
<keyword evidence="8" id="KW-0411">Iron-sulfur</keyword>
<feature type="domain" description="4Fe-4S ferredoxin-type" evidence="9">
    <location>
        <begin position="167"/>
        <end position="195"/>
    </location>
</feature>